<comment type="caution">
    <text evidence="1">The sequence shown here is derived from an EMBL/GenBank/DDBJ whole genome shotgun (WGS) entry which is preliminary data.</text>
</comment>
<sequence length="1073" mass="117833">MDDSSFGPRLQGHFDFTLLFEHTIFHMVPALLVLFATPFYASKIFRSMPIVRSGALLYGKLACAGLLIAVQVANLTLWSASSLEHVDAKFGRVSAILLLVGAVCIGIITYAGHVFFLQSTTFLGLFLTITIPLDIVTVLTYHHRIGLEHIARLYISVPVLKLALLLLEEVSKRSLVRKEAVRASLGNESVAGFWNKSLLIWLNPLLLFGFRHKITKNYLPPLDPQMASEYLYLQFSHNWEKRVDKTSMFAFAACCLATIPLPFAYVLLPRSLMIGFSFSQPFLLQDVVDEISAQDPSVDIQRGLMIATGIVYIGLAISRSWYAYIKNQVMISIRAIVVSAIYHKTLRLSAETLKKSAAITLVNTDTQAIYQLVNFSYDTFASIIEVGLGLTMLAKFVGTATIFAIIPTIFTTVLISFVARRAVSTRLGWNKLIQTRIEATSNALAQSKEIMMIGLGPSIAKHLQESFEAETQAAVKDRNYFTAALTLAAFADSVTPVVVIAGTLFWTRATEALSTSEFFATIAFVKLVSAPLSIFLEYLPYWTTGFASLQRLQEYLALPEQCDPRTLILGAETTANSKLESSGGDSFVDNTADVEIPVSNRKRRGGNKAVRTATAFADEDILPCSSATAISNPQFKAISIPVAFAVEFLHVSVTSDLSRFILRDVSLSIPNGSVAMFFGPVGCGKSTFARAILGEVKPSDGQIAVTAGSIAYCAQTTWMRNVTLQSNVIGNDVYDEARYSRVIHICALDVDFAQLPHGDQTIAGTDGCSLSGGQRSRLSLARALYVGGNILVLDDIFSALDADTSMTVRNRLFGQNGVTRNGLTTVIMITSTMEHLKDADLIFKMDETGAIERMPSSYRDSLATPSANFEADSSSDSKESVPRAMEPPVIKQHACTDDVEDPVDTKNGDMSLYSYFVEPAGIPYLFLEGVLLLLASIGERMPQIFVRIWLQTDPNNRLYFLGYGLFGLANPLLHIASIGGWFHLVNAAASNALHWKLVETVTEATFEFLITEDASFLLNRFSIDMSMATQTLATTIVPVIWGKNIVARKFSLSLHLRYKCEKGNQLTSPFFGM</sequence>
<organism evidence="1 2">
    <name type="scientific">Zarea fungicola</name>
    <dbReference type="NCBI Taxonomy" id="93591"/>
    <lineage>
        <taxon>Eukaryota</taxon>
        <taxon>Fungi</taxon>
        <taxon>Dikarya</taxon>
        <taxon>Ascomycota</taxon>
        <taxon>Pezizomycotina</taxon>
        <taxon>Sordariomycetes</taxon>
        <taxon>Hypocreomycetidae</taxon>
        <taxon>Hypocreales</taxon>
        <taxon>Cordycipitaceae</taxon>
        <taxon>Zarea</taxon>
    </lineage>
</organism>
<keyword evidence="2" id="KW-1185">Reference proteome</keyword>
<name>A0ACC1NN51_9HYPO</name>
<reference evidence="1" key="1">
    <citation type="submission" date="2022-08" db="EMBL/GenBank/DDBJ databases">
        <title>Genome Sequence of Lecanicillium fungicola.</title>
        <authorList>
            <person name="Buettner E."/>
        </authorList>
    </citation>
    <scope>NUCLEOTIDE SEQUENCE</scope>
    <source>
        <strain evidence="1">Babe33</strain>
    </source>
</reference>
<evidence type="ECO:0000313" key="2">
    <source>
        <dbReference type="Proteomes" id="UP001143910"/>
    </source>
</evidence>
<proteinExistence type="predicted"/>
<dbReference type="EMBL" id="JANJQO010000233">
    <property type="protein sequence ID" value="KAJ2980016.1"/>
    <property type="molecule type" value="Genomic_DNA"/>
</dbReference>
<gene>
    <name evidence="1" type="ORF">NQ176_g2898</name>
</gene>
<evidence type="ECO:0000313" key="1">
    <source>
        <dbReference type="EMBL" id="KAJ2980016.1"/>
    </source>
</evidence>
<accession>A0ACC1NN51</accession>
<dbReference type="Proteomes" id="UP001143910">
    <property type="component" value="Unassembled WGS sequence"/>
</dbReference>
<protein>
    <submittedName>
        <fullName evidence="1">Uncharacterized protein</fullName>
    </submittedName>
</protein>